<sequence>MYSSSSSALPVSYFGLPYSREDPVFCDSEGRPPSKSGWADTFQDIAAALGLPIVLQNGARAYTGHSARATGAQFLATRGIELWRIQIFGRWGSDIILRYLREAPLAHMTELAIESGHGEAIARVRGELEALLAKAKPILAIPEEAWREVEPSSILDQKIREFSKKTQDVSVDEFKDYFWQLFRMASNTNNLEMCKNLLRAVPNALKDEKDVHFQSLEPSGKSPLHFSVADHFHQLGQWLFETYPREMKSHCLMQDHHGRIPLDYMEPRKALQPHQEGSAFYPVLLFETFQEWCTEMGPYTDDRHSFEDKERMKRIGADLLKRILEWGMRHVDVACTKRHTVLHLLAVHGVEEQEVLGLQRGSPAGSDTAHETGTLLEILLRQKEFDADIRDATSESKAPMELATEQRHAKATKLFFEAMLSEMHEIKDDHQKQDRFKGLKTILEDSLIQLHARRDGHPVERSKDVKQICCSCAQPERLPGRLKVQDDLRNFVEMKLQVQGYEATLLHYACGADPLIDAARLQHDSGASLARRLLEQRAANSQDSLRKTPLNWAVTKHLPSIAWDICEFGIENDVADVLDDIEHHLASLPEEYALFRVSMDSAKAVPAGFGSLVLWIEFETGARTYLDGCVSPSPEPGKTVLEFRPSNMVAPFQFQLDSDGVQLDKVPGRLSFTLEGLLLGQKDHETGFVIEEQWVTLFPNLPLKEWCQTTKTQQRLEFMNYHSKRDGFTIWHLACKYRNLRLSKILKAHNATYGFCLECEKTPLDCAAATDCEVIMEDADSELEDGLLTGAKVAGVADSKRQELAKLLLFHDYVRKASRHQMSPKKIARKYFLYFGIEPAVLVAMRDVDGKVLLHYAAYFGLFKDVEWLLEKGAQVDVYDQMSIQDFRFTIMDPPKQELWSQLQKAYALTEIPFPEFCCQKAEREPFNAVMASPTEDVYWLRQEDIPEFATLRVCFQRPERFDGFRWPAKGEDGMRHEESGEPGAVDVKLCKWMMEARACERLRYRAQWLTVNFGHQGVLVDVDDFQSGKYISMHVHRTPLDHALLGAMDNAETMYNVRDTADESISGISDIRLPPHARICKILIEQALLCEKQEGRTLLAETFASFCRPCHVARGLSKYIVDILVQEPGASAEKTTLLHVAAKHGLRDVCNQLLKYRCTFKEVSMQTPLDVASDEGTYHLLILPAFVSICQKIHTRALPNEDEEAIAARVEQVDQEATAWLTNMESRALSLQKIVRISNPQQGKYTMVDYAAMYGMKRVLAHVIDGLADIEDETKITCPAEIIGIEMPRYGERNQVIYDLRSLFTAADDRWTSLNLKQKLKDMKEAFKGKTREELVEALKRELHEHIHYVASLDTEEAIEFFDVALEAKAEWRKKKDATTGDTALHMAARSDNIDIVKLLCEKYKVNKEDKNMNQERPIHSAARNHSYKTMKYLLEGGVQPLPPNFKKEHPMHLLAKTLSLRSPGQRAPDPEEFQEVMSILMAKVAESNSWMNLTKRDADGKSALEYLVSSCGHTYAGPVVEKLVHVLPAAVLESSCFFAALDNPTGPSRFLKALLKNTADRKILTKLLDQDQDENGLNVVQICALKGDMDSLREILNALAAPDLLRQALIPEEIEETKLNASMCDQTPPLILALRHGKEDVAKRLASRMLGLDENHRARAKWEDECHNSQLKQDLISIFNQAGQTFFQLIRSGEVGAVRNLLIAQPALVESADAAGNTALHVAVQTSFKHQKEIVQLLLSHGAVLSEGGQNQETPLHLLCRRSAAQMYQSGMDWPPERKWEECKGWSPAKDMLQDSEDGAKDELFTLTKITELILREVVSRCGEDNARAVTDILSIQAREGNKTPFDLVSTCLDAAAFLSDHPLRKYLKQAWLKPLLALTETISLPGTRKLSLLGLAVLLRANEATIRLQHDDPLEGPADETPFTYALMLQQFDLVRKMLNRIEEQRLHDRLEEVMMQPHTEGLLFTPQANSEQIPSQIFEVLPSQNVVRLLTRSPGILTRCLQTGNDTLLENMRSKICTEAKRNPHWPEWRFGSEEWGVLHILAAMGMPDMIRELLLESRFHEQAYAVLAREDKNKNTPLHHVLYFVGCIVVSGSSEPAFHGCYFPKNVDGRLSYCMEGRDGTCDHFIRLASDNEELQWRFENNSDNWFWPFITKGKQSPDEVPTDKSWKECESSGDLPALIYKNVEDRMHVNVVRELLQFKADILQQNSRKRHVCLHRRVSRASREKLPKLALNLRGIHDGLMLPGLSFQDVFSGAQHTGHTSFRDSVNKVKRALRGLGKLEGGLALNWEWSDMEQRLEALASDLSGGGLSDDVRLLRVRRAQSVPRLVARLADDESLPRDVEISMAEMGLGSCLLCCTLAVALPKFFRADSFLWGDGSGLAHQRKTLLRSLQKPRESGSIFLVPEPSLESSPLLSLKMPNDGRLEVDFIEVSASEGNTRGNSINVLVGLYALGEPTLKLNGVLGSYLKPPYRKQSGKYYCEIFLKEDPDETLSVGVALESYAPRHDDDTIDQNEGVWLVNGSKVWFANAEEKKDQWQTQWRAGQGLCVSDAWLLEYVFDREQVDIDAKSMHIAIDGRFAIRKRDLSFYELFRDYEPWLPADQILNPQRGCALVRGEGGLKGSEGESTCRVVILRDQKRVVRFSNVPVDAESSADLELKLRTSVDSGTFFASTMLATAFRLGCSWDIVEILQQQGCRPSLSSLLAAFRYTNAGTKGLLLHSDLAQQPQYAKLLRQTGTGREDLQPWVFGSFLRYLQDNELTSEDIAIVCQRFADCGAPIQVNVRAKGMVHRLDGCYVRQDNSVGSGERQIFKNLCHTDQWMMYDPPNLEDGKLKVVVDGKDVEDQKDPDATPERDLSNSNSKTQRPQMQEFLLEGSRRGDEPAAAAAAGCHRHARLSRAISRAGADVKRRCLGEMDADSGLQDDEVNVEEQVDILGRRLTLLLLLPTLLCASPDHVGEPCLQACGNFTGWCAWCGAGKACCRPGYGPEECSTAPPNAGSESHQCIVPSKQALESLAVVSFTFDLQGLFYAAVQAKDSLKQDLILRSKEIANKIMLNTSQPHQMAMAFSRGSRGFARVQMTIMIPHGGEAVVSFAENRLCSMPSVAKFNADAQNLDGVKFGEEGGTVEIMITNRKVNDGKDCPTDPASMSLRRRHMQGQAQVWLPWLATGLFGGSCLTCALLSLCNDHCKQKPVRGSARRHPAEGSQQGFSMDKSFKHEASLKFAGCLRVIVYVVLFWWLFPNFTALRVSHWPWELTLRYGGGFLMVLAARFAGGGRMGLQKELLGVWADALSIVRTAGVVYDQPWRRSLEQIVIRIRLMRHYATYGPFGIVTFGMLYNPLVVGADLWSFFAGRRDDFQRPLTSAELLTVLVHEEGDPHSPYQKGFLYAAMYWLADRENFEIRSAFVTDWLATAPELLFLELYGDRAGGLLNKGMLNVLLAGLSPIWLSASPVGSHPFALAYTLGGMVGVNLVYAFNGIGHGMQAPEPRSDIKDGSSPCRAIRLSWYWWIVGSEIYHDEHHDCPAYAVYGPWQSASLLEGFVSGGGDLHASEGFHGPAGIQCLFLFFRERPVLLRDLPAGISRELANGNLQIVQRPGVPAKPGSFSGKVGEGRRREKSVPGGVCLALLAAGALEGGRACTAARAKL</sequence>
<evidence type="ECO:0000256" key="2">
    <source>
        <dbReference type="ARBA" id="ARBA00023043"/>
    </source>
</evidence>
<dbReference type="EMBL" id="LSRX01000200">
    <property type="protein sequence ID" value="OLQ04842.1"/>
    <property type="molecule type" value="Genomic_DNA"/>
</dbReference>
<feature type="repeat" description="ANK" evidence="4">
    <location>
        <begin position="1717"/>
        <end position="1752"/>
    </location>
</feature>
<evidence type="ECO:0000256" key="3">
    <source>
        <dbReference type="ARBA" id="ARBA00023172"/>
    </source>
</evidence>
<protein>
    <submittedName>
        <fullName evidence="7">Ankyrin-2</fullName>
    </submittedName>
</protein>
<dbReference type="SUPFAM" id="SSF48403">
    <property type="entry name" value="Ankyrin repeat"/>
    <property type="match status" value="4"/>
</dbReference>
<dbReference type="GO" id="GO:0006310">
    <property type="term" value="P:DNA recombination"/>
    <property type="evidence" value="ECO:0007669"/>
    <property type="project" value="UniProtKB-KW"/>
</dbReference>
<dbReference type="OrthoDB" id="411272at2759"/>
<dbReference type="Proteomes" id="UP000186817">
    <property type="component" value="Unassembled WGS sequence"/>
</dbReference>
<feature type="transmembrane region" description="Helical" evidence="6">
    <location>
        <begin position="3225"/>
        <end position="3244"/>
    </location>
</feature>
<evidence type="ECO:0000256" key="1">
    <source>
        <dbReference type="ARBA" id="ARBA00022737"/>
    </source>
</evidence>
<proteinExistence type="predicted"/>
<feature type="compositionally biased region" description="Polar residues" evidence="5">
    <location>
        <begin position="2861"/>
        <end position="2870"/>
    </location>
</feature>
<dbReference type="SUPFAM" id="SSF56349">
    <property type="entry name" value="DNA breaking-rejoining enzymes"/>
    <property type="match status" value="1"/>
</dbReference>
<dbReference type="PANTHER" id="PTHR24198">
    <property type="entry name" value="ANKYRIN REPEAT AND PROTEIN KINASE DOMAIN-CONTAINING PROTEIN"/>
    <property type="match status" value="1"/>
</dbReference>
<keyword evidence="8" id="KW-1185">Reference proteome</keyword>
<dbReference type="Pfam" id="PF00023">
    <property type="entry name" value="Ank"/>
    <property type="match status" value="1"/>
</dbReference>
<dbReference type="GO" id="GO:0003677">
    <property type="term" value="F:DNA binding"/>
    <property type="evidence" value="ECO:0007669"/>
    <property type="project" value="InterPro"/>
</dbReference>
<keyword evidence="1" id="KW-0677">Repeat</keyword>
<dbReference type="Gene3D" id="1.10.443.10">
    <property type="entry name" value="Intergrase catalytic core"/>
    <property type="match status" value="1"/>
</dbReference>
<dbReference type="Pfam" id="PF12796">
    <property type="entry name" value="Ank_2"/>
    <property type="match status" value="1"/>
</dbReference>
<dbReference type="PANTHER" id="PTHR24198:SF165">
    <property type="entry name" value="ANKYRIN REPEAT-CONTAINING PROTEIN-RELATED"/>
    <property type="match status" value="1"/>
</dbReference>
<keyword evidence="6" id="KW-0472">Membrane</keyword>
<gene>
    <name evidence="7" type="primary">ANK2</name>
    <name evidence="7" type="ORF">AK812_SmicGene12067</name>
</gene>
<evidence type="ECO:0000256" key="4">
    <source>
        <dbReference type="PROSITE-ProRule" id="PRU00023"/>
    </source>
</evidence>
<feature type="repeat" description="ANK" evidence="4">
    <location>
        <begin position="1381"/>
        <end position="1401"/>
    </location>
</feature>
<dbReference type="InterPro" id="IPR036770">
    <property type="entry name" value="Ankyrin_rpt-contain_sf"/>
</dbReference>
<feature type="transmembrane region" description="Helical" evidence="6">
    <location>
        <begin position="3166"/>
        <end position="3188"/>
    </location>
</feature>
<accession>A0A1Q9EBR7</accession>
<evidence type="ECO:0000256" key="6">
    <source>
        <dbReference type="SAM" id="Phobius"/>
    </source>
</evidence>
<dbReference type="InterPro" id="IPR013762">
    <property type="entry name" value="Integrase-like_cat_sf"/>
</dbReference>
<evidence type="ECO:0000313" key="8">
    <source>
        <dbReference type="Proteomes" id="UP000186817"/>
    </source>
</evidence>
<dbReference type="PROSITE" id="PS50297">
    <property type="entry name" value="ANK_REP_REGION"/>
    <property type="match status" value="3"/>
</dbReference>
<organism evidence="7 8">
    <name type="scientific">Symbiodinium microadriaticum</name>
    <name type="common">Dinoflagellate</name>
    <name type="synonym">Zooxanthella microadriatica</name>
    <dbReference type="NCBI Taxonomy" id="2951"/>
    <lineage>
        <taxon>Eukaryota</taxon>
        <taxon>Sar</taxon>
        <taxon>Alveolata</taxon>
        <taxon>Dinophyceae</taxon>
        <taxon>Suessiales</taxon>
        <taxon>Symbiodiniaceae</taxon>
        <taxon>Symbiodinium</taxon>
    </lineage>
</organism>
<feature type="transmembrane region" description="Helical" evidence="6">
    <location>
        <begin position="3259"/>
        <end position="3276"/>
    </location>
</feature>
<reference evidence="7 8" key="1">
    <citation type="submission" date="2016-02" db="EMBL/GenBank/DDBJ databases">
        <title>Genome analysis of coral dinoflagellate symbionts highlights evolutionary adaptations to a symbiotic lifestyle.</title>
        <authorList>
            <person name="Aranda M."/>
            <person name="Li Y."/>
            <person name="Liew Y.J."/>
            <person name="Baumgarten S."/>
            <person name="Simakov O."/>
            <person name="Wilson M."/>
            <person name="Piel J."/>
            <person name="Ashoor H."/>
            <person name="Bougouffa S."/>
            <person name="Bajic V.B."/>
            <person name="Ryu T."/>
            <person name="Ravasi T."/>
            <person name="Bayer T."/>
            <person name="Micklem G."/>
            <person name="Kim H."/>
            <person name="Bhak J."/>
            <person name="Lajeunesse T.C."/>
            <person name="Voolstra C.R."/>
        </authorList>
    </citation>
    <scope>NUCLEOTIDE SEQUENCE [LARGE SCALE GENOMIC DNA]</scope>
    <source>
        <strain evidence="7 8">CCMP2467</strain>
    </source>
</reference>
<dbReference type="PROSITE" id="PS50088">
    <property type="entry name" value="ANK_REPEAT"/>
    <property type="match status" value="3"/>
</dbReference>
<dbReference type="GO" id="GO:0015074">
    <property type="term" value="P:DNA integration"/>
    <property type="evidence" value="ECO:0007669"/>
    <property type="project" value="InterPro"/>
</dbReference>
<evidence type="ECO:0000313" key="7">
    <source>
        <dbReference type="EMBL" id="OLQ04842.1"/>
    </source>
</evidence>
<feature type="transmembrane region" description="Helical" evidence="6">
    <location>
        <begin position="3332"/>
        <end position="3354"/>
    </location>
</feature>
<feature type="compositionally biased region" description="Basic and acidic residues" evidence="5">
    <location>
        <begin position="2847"/>
        <end position="2860"/>
    </location>
</feature>
<feature type="region of interest" description="Disordered" evidence="5">
    <location>
        <begin position="2847"/>
        <end position="2870"/>
    </location>
</feature>
<keyword evidence="6" id="KW-1133">Transmembrane helix</keyword>
<evidence type="ECO:0000256" key="5">
    <source>
        <dbReference type="SAM" id="MobiDB-lite"/>
    </source>
</evidence>
<dbReference type="OMA" id="EFKDYFW"/>
<name>A0A1Q9EBR7_SYMMI</name>
<keyword evidence="6" id="KW-0812">Transmembrane</keyword>
<comment type="caution">
    <text evidence="7">The sequence shown here is derived from an EMBL/GenBank/DDBJ whole genome shotgun (WGS) entry which is preliminary data.</text>
</comment>
<dbReference type="InterPro" id="IPR011010">
    <property type="entry name" value="DNA_brk_join_enz"/>
</dbReference>
<feature type="repeat" description="ANK" evidence="4">
    <location>
        <begin position="849"/>
        <end position="881"/>
    </location>
</feature>
<dbReference type="InterPro" id="IPR002110">
    <property type="entry name" value="Ankyrin_rpt"/>
</dbReference>
<keyword evidence="3" id="KW-0233">DNA recombination</keyword>
<dbReference type="SMART" id="SM00248">
    <property type="entry name" value="ANK"/>
    <property type="match status" value="14"/>
</dbReference>
<keyword evidence="2 4" id="KW-0040">ANK repeat</keyword>
<dbReference type="Gene3D" id="1.25.40.20">
    <property type="entry name" value="Ankyrin repeat-containing domain"/>
    <property type="match status" value="5"/>
</dbReference>